<gene>
    <name evidence="1" type="ORF">EVAR_66690_1</name>
</gene>
<evidence type="ECO:0000313" key="2">
    <source>
        <dbReference type="Proteomes" id="UP000299102"/>
    </source>
</evidence>
<proteinExistence type="predicted"/>
<protein>
    <submittedName>
        <fullName evidence="1">Uncharacterized protein</fullName>
    </submittedName>
</protein>
<name>A0A4C1ZN75_EUMVA</name>
<organism evidence="1 2">
    <name type="scientific">Eumeta variegata</name>
    <name type="common">Bagworm moth</name>
    <name type="synonym">Eumeta japonica</name>
    <dbReference type="NCBI Taxonomy" id="151549"/>
    <lineage>
        <taxon>Eukaryota</taxon>
        <taxon>Metazoa</taxon>
        <taxon>Ecdysozoa</taxon>
        <taxon>Arthropoda</taxon>
        <taxon>Hexapoda</taxon>
        <taxon>Insecta</taxon>
        <taxon>Pterygota</taxon>
        <taxon>Neoptera</taxon>
        <taxon>Endopterygota</taxon>
        <taxon>Lepidoptera</taxon>
        <taxon>Glossata</taxon>
        <taxon>Ditrysia</taxon>
        <taxon>Tineoidea</taxon>
        <taxon>Psychidae</taxon>
        <taxon>Oiketicinae</taxon>
        <taxon>Eumeta</taxon>
    </lineage>
</organism>
<evidence type="ECO:0000313" key="1">
    <source>
        <dbReference type="EMBL" id="GBP88663.1"/>
    </source>
</evidence>
<dbReference type="Proteomes" id="UP000299102">
    <property type="component" value="Unassembled WGS sequence"/>
</dbReference>
<reference evidence="1 2" key="1">
    <citation type="journal article" date="2019" name="Commun. Biol.">
        <title>The bagworm genome reveals a unique fibroin gene that provides high tensile strength.</title>
        <authorList>
            <person name="Kono N."/>
            <person name="Nakamura H."/>
            <person name="Ohtoshi R."/>
            <person name="Tomita M."/>
            <person name="Numata K."/>
            <person name="Arakawa K."/>
        </authorList>
    </citation>
    <scope>NUCLEOTIDE SEQUENCE [LARGE SCALE GENOMIC DNA]</scope>
</reference>
<dbReference type="AlphaFoldDB" id="A0A4C1ZN75"/>
<keyword evidence="2" id="KW-1185">Reference proteome</keyword>
<sequence>MALAKLIRHRCGVLPQTGMNTDRVGFITDLIQNAKGADKGSRALQSAVKRQKGTDGWLLLNFRSTSPFFCVAGHFKNSIRNYKCRENSKGRYLGHAGGVAGTTDDGWFKIN</sequence>
<comment type="caution">
    <text evidence="1">The sequence shown here is derived from an EMBL/GenBank/DDBJ whole genome shotgun (WGS) entry which is preliminary data.</text>
</comment>
<accession>A0A4C1ZN75</accession>
<dbReference type="EMBL" id="BGZK01001949">
    <property type="protein sequence ID" value="GBP88663.1"/>
    <property type="molecule type" value="Genomic_DNA"/>
</dbReference>